<dbReference type="SUPFAM" id="SSF88723">
    <property type="entry name" value="PIN domain-like"/>
    <property type="match status" value="1"/>
</dbReference>
<dbReference type="InterPro" id="IPR029060">
    <property type="entry name" value="PIN-like_dom_sf"/>
</dbReference>
<protein>
    <recommendedName>
        <fullName evidence="3">PIN domain-containing protein</fullName>
    </recommendedName>
</protein>
<dbReference type="Gene3D" id="3.40.50.1010">
    <property type="entry name" value="5'-nuclease"/>
    <property type="match status" value="1"/>
</dbReference>
<evidence type="ECO:0000313" key="1">
    <source>
        <dbReference type="EMBL" id="MBE5727810.1"/>
    </source>
</evidence>
<proteinExistence type="predicted"/>
<gene>
    <name evidence="1" type="ORF">IHE50_00105</name>
</gene>
<evidence type="ECO:0008006" key="3">
    <source>
        <dbReference type="Google" id="ProtNLM"/>
    </source>
</evidence>
<name>A0A8T3UTI1_9ARCH</name>
<comment type="caution">
    <text evidence="1">The sequence shown here is derived from an EMBL/GenBank/DDBJ whole genome shotgun (WGS) entry which is preliminary data.</text>
</comment>
<reference evidence="1 2" key="1">
    <citation type="submission" date="2020-09" db="EMBL/GenBank/DDBJ databases">
        <title>Genomic characterization of a novel Parvarchaeota family in acid mine drainage sediments.</title>
        <authorList>
            <person name="Luo Z.-H."/>
        </authorList>
    </citation>
    <scope>NUCLEOTIDE SEQUENCE [LARGE SCALE GENOMIC DNA]</scope>
    <source>
        <strain evidence="1">TL1-5_bins.178</strain>
    </source>
</reference>
<dbReference type="EMBL" id="JADFAQ010000003">
    <property type="protein sequence ID" value="MBE5727810.1"/>
    <property type="molecule type" value="Genomic_DNA"/>
</dbReference>
<evidence type="ECO:0000313" key="2">
    <source>
        <dbReference type="Proteomes" id="UP000763484"/>
    </source>
</evidence>
<sequence length="120" mass="13687">MIRILLDTNFLIYTFDTKMDLHKVLDSSLLEAYELYCTDKNLEELNRVGRKDVLGLVKRLNIAVLKTEEQGLPVDDLLIKIAKERGFYIATQDRVLISKAKNASIPVIAKGNKNRVKIVL</sequence>
<dbReference type="AlphaFoldDB" id="A0A8T3UTI1"/>
<organism evidence="1 2">
    <name type="scientific">Candidatus Acidifodinimicrobium mancum</name>
    <dbReference type="NCBI Taxonomy" id="2898728"/>
    <lineage>
        <taxon>Archaea</taxon>
        <taxon>Candidatus Parvarchaeota</taxon>
        <taxon>Candidatus Acidifodinimicrobiaceae</taxon>
        <taxon>Candidatus Acidifodinimicrobium</taxon>
    </lineage>
</organism>
<accession>A0A8T3UTI1</accession>
<dbReference type="Proteomes" id="UP000763484">
    <property type="component" value="Unassembled WGS sequence"/>
</dbReference>